<reference evidence="6 8" key="1">
    <citation type="journal article" date="2017" name="Nature">
        <title>The sunflower genome provides insights into oil metabolism, flowering and Asterid evolution.</title>
        <authorList>
            <person name="Badouin H."/>
            <person name="Gouzy J."/>
            <person name="Grassa C.J."/>
            <person name="Murat F."/>
            <person name="Staton S.E."/>
            <person name="Cottret L."/>
            <person name="Lelandais-Briere C."/>
            <person name="Owens G.L."/>
            <person name="Carrere S."/>
            <person name="Mayjonade B."/>
            <person name="Legrand L."/>
            <person name="Gill N."/>
            <person name="Kane N.C."/>
            <person name="Bowers J.E."/>
            <person name="Hubner S."/>
            <person name="Bellec A."/>
            <person name="Berard A."/>
            <person name="Berges H."/>
            <person name="Blanchet N."/>
            <person name="Boniface M.C."/>
            <person name="Brunel D."/>
            <person name="Catrice O."/>
            <person name="Chaidir N."/>
            <person name="Claudel C."/>
            <person name="Donnadieu C."/>
            <person name="Faraut T."/>
            <person name="Fievet G."/>
            <person name="Helmstetter N."/>
            <person name="King M."/>
            <person name="Knapp S.J."/>
            <person name="Lai Z."/>
            <person name="Le Paslier M.C."/>
            <person name="Lippi Y."/>
            <person name="Lorenzon L."/>
            <person name="Mandel J.R."/>
            <person name="Marage G."/>
            <person name="Marchand G."/>
            <person name="Marquand E."/>
            <person name="Bret-Mestries E."/>
            <person name="Morien E."/>
            <person name="Nambeesan S."/>
            <person name="Nguyen T."/>
            <person name="Pegot-Espagnet P."/>
            <person name="Pouilly N."/>
            <person name="Raftis F."/>
            <person name="Sallet E."/>
            <person name="Schiex T."/>
            <person name="Thomas J."/>
            <person name="Vandecasteele C."/>
            <person name="Vares D."/>
            <person name="Vear F."/>
            <person name="Vautrin S."/>
            <person name="Crespi M."/>
            <person name="Mangin B."/>
            <person name="Burke J.M."/>
            <person name="Salse J."/>
            <person name="Munos S."/>
            <person name="Vincourt P."/>
            <person name="Rieseberg L.H."/>
            <person name="Langlade N.B."/>
        </authorList>
    </citation>
    <scope>NUCLEOTIDE SEQUENCE [LARGE SCALE GENOMIC DNA]</scope>
    <source>
        <strain evidence="8">cv. SF193</strain>
        <tissue evidence="6">Leaves</tissue>
    </source>
</reference>
<dbReference type="InParanoid" id="A0A251UY66"/>
<dbReference type="Gramene" id="mRNA:HanXRQr2_Chr04g0157281">
    <property type="protein sequence ID" value="mRNA:HanXRQr2_Chr04g0157281"/>
    <property type="gene ID" value="HanXRQr2_Chr04g0157281"/>
</dbReference>
<accession>A0A251UY66</accession>
<dbReference type="InterPro" id="IPR038765">
    <property type="entry name" value="Papain-like_cys_pep_sf"/>
</dbReference>
<dbReference type="GO" id="GO:0016929">
    <property type="term" value="F:deSUMOylase activity"/>
    <property type="evidence" value="ECO:0000318"/>
    <property type="project" value="GO_Central"/>
</dbReference>
<dbReference type="EMBL" id="CM007893">
    <property type="protein sequence ID" value="OTG28298.1"/>
    <property type="molecule type" value="Genomic_DNA"/>
</dbReference>
<dbReference type="Gene3D" id="3.40.395.10">
    <property type="entry name" value="Adenoviral Proteinase, Chain A"/>
    <property type="match status" value="1"/>
</dbReference>
<keyword evidence="3" id="KW-0378">Hydrolase</keyword>
<dbReference type="PROSITE" id="PS50600">
    <property type="entry name" value="ULP_PROTEASE"/>
    <property type="match status" value="1"/>
</dbReference>
<comment type="similarity">
    <text evidence="1">Belongs to the peptidase C48 family.</text>
</comment>
<dbReference type="PANTHER" id="PTHR12606">
    <property type="entry name" value="SENTRIN/SUMO-SPECIFIC PROTEASE"/>
    <property type="match status" value="1"/>
</dbReference>
<sequence>MWNERIDFLINVYVPLYIQGLHWFLGVFNLVDYTLTIYDSLLSFNTLEKERADVACHINFVFDHWVRIHGYNADRPLPLYYPFEVIYATDAPQQSGPLGDFGVWVCMYLHRLINKKPLNDGEDSQKTAERMRRQLALLFYDSLLPDSTSDNVFDDEPVIVR</sequence>
<evidence type="ECO:0000313" key="7">
    <source>
        <dbReference type="EMBL" id="OTG28298.1"/>
    </source>
</evidence>
<evidence type="ECO:0000256" key="3">
    <source>
        <dbReference type="ARBA" id="ARBA00022801"/>
    </source>
</evidence>
<dbReference type="PANTHER" id="PTHR12606:SF151">
    <property type="entry name" value="UBIQUITIN-LIKE PROTEASE FAMILY PROFILE DOMAIN-CONTAINING PROTEIN"/>
    <property type="match status" value="1"/>
</dbReference>
<keyword evidence="2 7" id="KW-0645">Protease</keyword>
<dbReference type="EMBL" id="MNCJ02000319">
    <property type="protein sequence ID" value="KAF5809449.1"/>
    <property type="molecule type" value="Genomic_DNA"/>
</dbReference>
<dbReference type="Proteomes" id="UP000215914">
    <property type="component" value="Chromosome 4"/>
</dbReference>
<dbReference type="GO" id="GO:0006508">
    <property type="term" value="P:proteolysis"/>
    <property type="evidence" value="ECO:0007669"/>
    <property type="project" value="UniProtKB-KW"/>
</dbReference>
<organism evidence="7 8">
    <name type="scientific">Helianthus annuus</name>
    <name type="common">Common sunflower</name>
    <dbReference type="NCBI Taxonomy" id="4232"/>
    <lineage>
        <taxon>Eukaryota</taxon>
        <taxon>Viridiplantae</taxon>
        <taxon>Streptophyta</taxon>
        <taxon>Embryophyta</taxon>
        <taxon>Tracheophyta</taxon>
        <taxon>Spermatophyta</taxon>
        <taxon>Magnoliopsida</taxon>
        <taxon>eudicotyledons</taxon>
        <taxon>Gunneridae</taxon>
        <taxon>Pentapetalae</taxon>
        <taxon>asterids</taxon>
        <taxon>campanulids</taxon>
        <taxon>Asterales</taxon>
        <taxon>Asteraceae</taxon>
        <taxon>Asteroideae</taxon>
        <taxon>Heliantheae alliance</taxon>
        <taxon>Heliantheae</taxon>
        <taxon>Helianthus</taxon>
    </lineage>
</organism>
<reference evidence="6" key="3">
    <citation type="submission" date="2020-06" db="EMBL/GenBank/DDBJ databases">
        <title>Helianthus annuus Genome sequencing and assembly Release 2.</title>
        <authorList>
            <person name="Gouzy J."/>
            <person name="Langlade N."/>
            <person name="Munos S."/>
        </authorList>
    </citation>
    <scope>NUCLEOTIDE SEQUENCE</scope>
    <source>
        <tissue evidence="6">Leaves</tissue>
    </source>
</reference>
<keyword evidence="4" id="KW-0788">Thiol protease</keyword>
<dbReference type="Pfam" id="PF02902">
    <property type="entry name" value="Peptidase_C48"/>
    <property type="match status" value="1"/>
</dbReference>
<dbReference type="InterPro" id="IPR003653">
    <property type="entry name" value="Peptidase_C48_C"/>
</dbReference>
<dbReference type="GO" id="GO:0016926">
    <property type="term" value="P:protein desumoylation"/>
    <property type="evidence" value="ECO:0000318"/>
    <property type="project" value="GO_Central"/>
</dbReference>
<evidence type="ECO:0000256" key="2">
    <source>
        <dbReference type="ARBA" id="ARBA00022670"/>
    </source>
</evidence>
<reference evidence="7" key="2">
    <citation type="submission" date="2017-02" db="EMBL/GenBank/DDBJ databases">
        <title>Sunflower complete genome.</title>
        <authorList>
            <person name="Langlade N."/>
            <person name="Munos S."/>
        </authorList>
    </citation>
    <scope>NUCLEOTIDE SEQUENCE [LARGE SCALE GENOMIC DNA]</scope>
    <source>
        <tissue evidence="7">Leaves</tissue>
    </source>
</reference>
<dbReference type="GO" id="GO:0005634">
    <property type="term" value="C:nucleus"/>
    <property type="evidence" value="ECO:0000318"/>
    <property type="project" value="GO_Central"/>
</dbReference>
<proteinExistence type="inferred from homology"/>
<gene>
    <name evidence="7" type="ORF">HannXRQ_Chr04g0109671</name>
    <name evidence="6" type="ORF">HanXRQr2_Chr04g0157281</name>
</gene>
<evidence type="ECO:0000313" key="8">
    <source>
        <dbReference type="Proteomes" id="UP000215914"/>
    </source>
</evidence>
<dbReference type="SUPFAM" id="SSF54001">
    <property type="entry name" value="Cysteine proteinases"/>
    <property type="match status" value="1"/>
</dbReference>
<evidence type="ECO:0000256" key="4">
    <source>
        <dbReference type="ARBA" id="ARBA00022807"/>
    </source>
</evidence>
<protein>
    <submittedName>
        <fullName evidence="7">Putative ulp1 protease family, C-terminal catalytic domain-containing protein</fullName>
    </submittedName>
    <submittedName>
        <fullName evidence="6">Ulp1 protease family catalytic domain, papain-like cysteine peptidase superfamily</fullName>
    </submittedName>
</protein>
<evidence type="ECO:0000313" key="6">
    <source>
        <dbReference type="EMBL" id="KAF5809449.1"/>
    </source>
</evidence>
<feature type="domain" description="Ubiquitin-like protease family profile" evidence="5">
    <location>
        <begin position="1"/>
        <end position="112"/>
    </location>
</feature>
<dbReference type="AlphaFoldDB" id="A0A251UY66"/>
<keyword evidence="8" id="KW-1185">Reference proteome</keyword>
<evidence type="ECO:0000259" key="5">
    <source>
        <dbReference type="PROSITE" id="PS50600"/>
    </source>
</evidence>
<evidence type="ECO:0000256" key="1">
    <source>
        <dbReference type="ARBA" id="ARBA00005234"/>
    </source>
</evidence>
<name>A0A251UY66_HELAN</name>